<evidence type="ECO:0000313" key="9">
    <source>
        <dbReference type="Proteomes" id="UP000724657"/>
    </source>
</evidence>
<evidence type="ECO:0000256" key="1">
    <source>
        <dbReference type="ARBA" id="ARBA00004651"/>
    </source>
</evidence>
<dbReference type="EMBL" id="JAHLFN010000068">
    <property type="protein sequence ID" value="MBU3842803.1"/>
    <property type="molecule type" value="Genomic_DNA"/>
</dbReference>
<organism evidence="8 9">
    <name type="scientific">Candidatus Fusobacterium pullicola</name>
    <dbReference type="NCBI Taxonomy" id="2838601"/>
    <lineage>
        <taxon>Bacteria</taxon>
        <taxon>Fusobacteriati</taxon>
        <taxon>Fusobacteriota</taxon>
        <taxon>Fusobacteriia</taxon>
        <taxon>Fusobacteriales</taxon>
        <taxon>Fusobacteriaceae</taxon>
        <taxon>Fusobacterium</taxon>
    </lineage>
</organism>
<keyword evidence="4 6" id="KW-1133">Transmembrane helix</keyword>
<feature type="domain" description="EamA" evidence="7">
    <location>
        <begin position="155"/>
        <end position="292"/>
    </location>
</feature>
<feature type="transmembrane region" description="Helical" evidence="6">
    <location>
        <begin position="6"/>
        <end position="23"/>
    </location>
</feature>
<dbReference type="Gene3D" id="1.10.3730.20">
    <property type="match status" value="1"/>
</dbReference>
<evidence type="ECO:0000256" key="2">
    <source>
        <dbReference type="ARBA" id="ARBA00022475"/>
    </source>
</evidence>
<accession>A0A9E2NXI0</accession>
<keyword evidence="3 6" id="KW-0812">Transmembrane</keyword>
<dbReference type="Pfam" id="PF00892">
    <property type="entry name" value="EamA"/>
    <property type="match status" value="2"/>
</dbReference>
<feature type="transmembrane region" description="Helical" evidence="6">
    <location>
        <begin position="123"/>
        <end position="141"/>
    </location>
</feature>
<name>A0A9E2NXI0_9FUSO</name>
<gene>
    <name evidence="8" type="ORF">IAA47_07465</name>
</gene>
<feature type="transmembrane region" description="Helical" evidence="6">
    <location>
        <begin position="248"/>
        <end position="269"/>
    </location>
</feature>
<feature type="transmembrane region" description="Helical" evidence="6">
    <location>
        <begin position="220"/>
        <end position="242"/>
    </location>
</feature>
<dbReference type="GO" id="GO:0005886">
    <property type="term" value="C:plasma membrane"/>
    <property type="evidence" value="ECO:0007669"/>
    <property type="project" value="UniProtKB-SubCell"/>
</dbReference>
<proteinExistence type="predicted"/>
<protein>
    <submittedName>
        <fullName evidence="8">DMT family transporter</fullName>
    </submittedName>
</protein>
<reference evidence="8" key="2">
    <citation type="submission" date="2021-04" db="EMBL/GenBank/DDBJ databases">
        <authorList>
            <person name="Gilroy R."/>
        </authorList>
    </citation>
    <scope>NUCLEOTIDE SEQUENCE</scope>
    <source>
        <strain evidence="8">A6-441</strain>
    </source>
</reference>
<evidence type="ECO:0000256" key="3">
    <source>
        <dbReference type="ARBA" id="ARBA00022692"/>
    </source>
</evidence>
<evidence type="ECO:0000313" key="8">
    <source>
        <dbReference type="EMBL" id="MBU3842803.1"/>
    </source>
</evidence>
<reference evidence="8" key="1">
    <citation type="journal article" date="2021" name="PeerJ">
        <title>Extensive microbial diversity within the chicken gut microbiome revealed by metagenomics and culture.</title>
        <authorList>
            <person name="Gilroy R."/>
            <person name="Ravi A."/>
            <person name="Getino M."/>
            <person name="Pursley I."/>
            <person name="Horton D.L."/>
            <person name="Alikhan N.F."/>
            <person name="Baker D."/>
            <person name="Gharbi K."/>
            <person name="Hall N."/>
            <person name="Watson M."/>
            <person name="Adriaenssens E.M."/>
            <person name="Foster-Nyarko E."/>
            <person name="Jarju S."/>
            <person name="Secka A."/>
            <person name="Antonio M."/>
            <person name="Oren A."/>
            <person name="Chaudhuri R.R."/>
            <person name="La Ragione R."/>
            <person name="Hildebrand F."/>
            <person name="Pallen M.J."/>
        </authorList>
    </citation>
    <scope>NUCLEOTIDE SEQUENCE</scope>
    <source>
        <strain evidence="8">A6-441</strain>
    </source>
</reference>
<dbReference type="InterPro" id="IPR037185">
    <property type="entry name" value="EmrE-like"/>
</dbReference>
<keyword evidence="5 6" id="KW-0472">Membrane</keyword>
<sequence length="294" mass="32075">MKYLGEIFALITALGWALSSLFFEKASKRADSISVNVIRLVIGIIFLGVFTFVERGVFLPTDSTSYNWKILGVSGIIGLFLGDIFLYESYVLIGARLCMLFMTLTPLIVGVFGYVFLGEVLTLTQLLAMIITCSGVLIVVLKSKDGEQNKKISSKGIMYICIATIFEAIGTIFTKMGSIGYNPSSSTQIRMICALLVFIIFITIKKLWRKVFKVAGDFRNLLLITAGTITATAGITFLVAALNLGNAGVISTIASTSPILIIPISYLFFKEKIALKEIIGACISVLGIVLFFYK</sequence>
<dbReference type="PANTHER" id="PTHR32322">
    <property type="entry name" value="INNER MEMBRANE TRANSPORTER"/>
    <property type="match status" value="1"/>
</dbReference>
<dbReference type="InterPro" id="IPR050638">
    <property type="entry name" value="AA-Vitamin_Transporters"/>
</dbReference>
<feature type="transmembrane region" description="Helical" evidence="6">
    <location>
        <begin position="157"/>
        <end position="177"/>
    </location>
</feature>
<evidence type="ECO:0000259" key="7">
    <source>
        <dbReference type="Pfam" id="PF00892"/>
    </source>
</evidence>
<dbReference type="Proteomes" id="UP000724657">
    <property type="component" value="Unassembled WGS sequence"/>
</dbReference>
<comment type="subcellular location">
    <subcellularLocation>
        <location evidence="1">Cell membrane</location>
        <topology evidence="1">Multi-pass membrane protein</topology>
    </subcellularLocation>
</comment>
<keyword evidence="2" id="KW-1003">Cell membrane</keyword>
<feature type="domain" description="EamA" evidence="7">
    <location>
        <begin position="4"/>
        <end position="140"/>
    </location>
</feature>
<feature type="transmembrane region" description="Helical" evidence="6">
    <location>
        <begin position="274"/>
        <end position="293"/>
    </location>
</feature>
<comment type="caution">
    <text evidence="8">The sequence shown here is derived from an EMBL/GenBank/DDBJ whole genome shotgun (WGS) entry which is preliminary data.</text>
</comment>
<evidence type="ECO:0000256" key="5">
    <source>
        <dbReference type="ARBA" id="ARBA00023136"/>
    </source>
</evidence>
<feature type="transmembrane region" description="Helical" evidence="6">
    <location>
        <begin position="35"/>
        <end position="53"/>
    </location>
</feature>
<feature type="transmembrane region" description="Helical" evidence="6">
    <location>
        <begin position="98"/>
        <end position="117"/>
    </location>
</feature>
<dbReference type="InterPro" id="IPR000620">
    <property type="entry name" value="EamA_dom"/>
</dbReference>
<dbReference type="PANTHER" id="PTHR32322:SF18">
    <property type="entry name" value="S-ADENOSYLMETHIONINE_S-ADENOSYLHOMOCYSTEINE TRANSPORTER"/>
    <property type="match status" value="1"/>
</dbReference>
<dbReference type="SUPFAM" id="SSF103481">
    <property type="entry name" value="Multidrug resistance efflux transporter EmrE"/>
    <property type="match status" value="2"/>
</dbReference>
<evidence type="ECO:0000256" key="4">
    <source>
        <dbReference type="ARBA" id="ARBA00022989"/>
    </source>
</evidence>
<feature type="transmembrane region" description="Helical" evidence="6">
    <location>
        <begin position="65"/>
        <end position="86"/>
    </location>
</feature>
<feature type="transmembrane region" description="Helical" evidence="6">
    <location>
        <begin position="189"/>
        <end position="208"/>
    </location>
</feature>
<dbReference type="AlphaFoldDB" id="A0A9E2NXI0"/>
<evidence type="ECO:0000256" key="6">
    <source>
        <dbReference type="SAM" id="Phobius"/>
    </source>
</evidence>